<feature type="transmembrane region" description="Helical" evidence="7">
    <location>
        <begin position="33"/>
        <end position="53"/>
    </location>
</feature>
<keyword evidence="4 7" id="KW-0812">Transmembrane</keyword>
<gene>
    <name evidence="9" type="ORF">CWR48_03230</name>
</gene>
<dbReference type="InterPro" id="IPR051393">
    <property type="entry name" value="ABC_transporter_permease"/>
</dbReference>
<evidence type="ECO:0000259" key="8">
    <source>
        <dbReference type="PROSITE" id="PS50928"/>
    </source>
</evidence>
<keyword evidence="2 7" id="KW-0813">Transport</keyword>
<keyword evidence="5 7" id="KW-1133">Transmembrane helix</keyword>
<evidence type="ECO:0000256" key="7">
    <source>
        <dbReference type="RuleBase" id="RU363032"/>
    </source>
</evidence>
<dbReference type="OrthoDB" id="9809173at2"/>
<feature type="domain" description="ABC transmembrane type-1" evidence="8">
    <location>
        <begin position="93"/>
        <end position="307"/>
    </location>
</feature>
<comment type="similarity">
    <text evidence="7">Belongs to the binding-protein-dependent transport system permease family.</text>
</comment>
<dbReference type="PANTHER" id="PTHR30193:SF37">
    <property type="entry name" value="INNER MEMBRANE ABC TRANSPORTER PERMEASE PROTEIN YCJO"/>
    <property type="match status" value="1"/>
</dbReference>
<evidence type="ECO:0000313" key="10">
    <source>
        <dbReference type="Proteomes" id="UP000257143"/>
    </source>
</evidence>
<evidence type="ECO:0000256" key="2">
    <source>
        <dbReference type="ARBA" id="ARBA00022448"/>
    </source>
</evidence>
<dbReference type="GO" id="GO:0055085">
    <property type="term" value="P:transmembrane transport"/>
    <property type="evidence" value="ECO:0007669"/>
    <property type="project" value="InterPro"/>
</dbReference>
<keyword evidence="6 7" id="KW-0472">Membrane</keyword>
<dbReference type="Proteomes" id="UP000257143">
    <property type="component" value="Unassembled WGS sequence"/>
</dbReference>
<dbReference type="SUPFAM" id="SSF161098">
    <property type="entry name" value="MetI-like"/>
    <property type="match status" value="1"/>
</dbReference>
<reference evidence="10" key="1">
    <citation type="submission" date="2017-11" db="EMBL/GenBank/DDBJ databases">
        <authorList>
            <person name="Zhu W."/>
        </authorList>
    </citation>
    <scope>NUCLEOTIDE SEQUENCE [LARGE SCALE GENOMIC DNA]</scope>
    <source>
        <strain evidence="10">CAU 1183</strain>
    </source>
</reference>
<keyword evidence="3" id="KW-1003">Cell membrane</keyword>
<evidence type="ECO:0000256" key="5">
    <source>
        <dbReference type="ARBA" id="ARBA00022989"/>
    </source>
</evidence>
<feature type="transmembrane region" description="Helical" evidence="7">
    <location>
        <begin position="92"/>
        <end position="118"/>
    </location>
</feature>
<evidence type="ECO:0000256" key="1">
    <source>
        <dbReference type="ARBA" id="ARBA00004651"/>
    </source>
</evidence>
<feature type="transmembrane region" description="Helical" evidence="7">
    <location>
        <begin position="289"/>
        <end position="310"/>
    </location>
</feature>
<feature type="transmembrane region" description="Helical" evidence="7">
    <location>
        <begin position="224"/>
        <end position="248"/>
    </location>
</feature>
<evidence type="ECO:0000256" key="4">
    <source>
        <dbReference type="ARBA" id="ARBA00022692"/>
    </source>
</evidence>
<feature type="transmembrane region" description="Helical" evidence="7">
    <location>
        <begin position="130"/>
        <end position="150"/>
    </location>
</feature>
<dbReference type="AlphaFoldDB" id="A0A3D8Q204"/>
<dbReference type="PANTHER" id="PTHR30193">
    <property type="entry name" value="ABC TRANSPORTER PERMEASE PROTEIN"/>
    <property type="match status" value="1"/>
</dbReference>
<evidence type="ECO:0000256" key="3">
    <source>
        <dbReference type="ARBA" id="ARBA00022475"/>
    </source>
</evidence>
<keyword evidence="10" id="KW-1185">Reference proteome</keyword>
<proteinExistence type="inferred from homology"/>
<comment type="caution">
    <text evidence="9">The sequence shown here is derived from an EMBL/GenBank/DDBJ whole genome shotgun (WGS) entry which is preliminary data.</text>
</comment>
<dbReference type="InterPro" id="IPR000515">
    <property type="entry name" value="MetI-like"/>
</dbReference>
<dbReference type="Gene3D" id="1.10.3720.10">
    <property type="entry name" value="MetI-like"/>
    <property type="match status" value="1"/>
</dbReference>
<dbReference type="GO" id="GO:0005886">
    <property type="term" value="C:plasma membrane"/>
    <property type="evidence" value="ECO:0007669"/>
    <property type="project" value="UniProtKB-SubCell"/>
</dbReference>
<comment type="subcellular location">
    <subcellularLocation>
        <location evidence="1 7">Cell membrane</location>
        <topology evidence="1 7">Multi-pass membrane protein</topology>
    </subcellularLocation>
</comment>
<evidence type="ECO:0000256" key="6">
    <source>
        <dbReference type="ARBA" id="ARBA00023136"/>
    </source>
</evidence>
<organism evidence="9 10">
    <name type="scientific">Oceanobacillus arenosus</name>
    <dbReference type="NCBI Taxonomy" id="1229153"/>
    <lineage>
        <taxon>Bacteria</taxon>
        <taxon>Bacillati</taxon>
        <taxon>Bacillota</taxon>
        <taxon>Bacilli</taxon>
        <taxon>Bacillales</taxon>
        <taxon>Bacillaceae</taxon>
        <taxon>Oceanobacillus</taxon>
    </lineage>
</organism>
<feature type="transmembrane region" description="Helical" evidence="7">
    <location>
        <begin position="178"/>
        <end position="203"/>
    </location>
</feature>
<dbReference type="EMBL" id="PIOC01000003">
    <property type="protein sequence ID" value="RDW21429.1"/>
    <property type="molecule type" value="Genomic_DNA"/>
</dbReference>
<dbReference type="InterPro" id="IPR035906">
    <property type="entry name" value="MetI-like_sf"/>
</dbReference>
<sequence>MEGEVDLSTVTVSNKSKSNTIVKSKKKKFSREALWAYLFIAPTLLGLATFYMFPAVASFLLSFTRWDGMTAPTYVGLENVITLFQDSSFIRAIMNTLIFTAVSVPLSAGFATVIAIMLNQKIKGMVFYRTLYFLPVVTMPVAVGMVWKWLYNTDYGLINYVLGVFNLPQPSWLFDPNIALFSVILVYVWMTVGNNVILILAGLQGVSKTYYEAAQIDGATKVRQFFSITLPLITPTLFFVFITGMISSLQVFDLIFIMIGDSTALLEPLRTVVYAVYEYGFEYSQMGIASAQAFLLFIAILAITIVQFVLQKKWVHYDG</sequence>
<evidence type="ECO:0000313" key="9">
    <source>
        <dbReference type="EMBL" id="RDW21429.1"/>
    </source>
</evidence>
<dbReference type="CDD" id="cd06261">
    <property type="entry name" value="TM_PBP2"/>
    <property type="match status" value="1"/>
</dbReference>
<name>A0A3D8Q204_9BACI</name>
<dbReference type="PROSITE" id="PS50928">
    <property type="entry name" value="ABC_TM1"/>
    <property type="match status" value="1"/>
</dbReference>
<dbReference type="Pfam" id="PF00528">
    <property type="entry name" value="BPD_transp_1"/>
    <property type="match status" value="1"/>
</dbReference>
<accession>A0A3D8Q204</accession>
<protein>
    <submittedName>
        <fullName evidence="9">Sugar ABC transporter permease</fullName>
    </submittedName>
</protein>